<gene>
    <name evidence="2" type="ORF">ACFSRY_00255</name>
</gene>
<keyword evidence="3" id="KW-1185">Reference proteome</keyword>
<accession>A0ABW5IF98</accession>
<reference evidence="3" key="1">
    <citation type="journal article" date="2019" name="Int. J. Syst. Evol. Microbiol.">
        <title>The Global Catalogue of Microorganisms (GCM) 10K type strain sequencing project: providing services to taxonomists for standard genome sequencing and annotation.</title>
        <authorList>
            <consortium name="The Broad Institute Genomics Platform"/>
            <consortium name="The Broad Institute Genome Sequencing Center for Infectious Disease"/>
            <person name="Wu L."/>
            <person name="Ma J."/>
        </authorList>
    </citation>
    <scope>NUCLEOTIDE SEQUENCE [LARGE SCALE GENOMIC DNA]</scope>
    <source>
        <strain evidence="3">KCTC 42498</strain>
    </source>
</reference>
<dbReference type="Pfam" id="PF07883">
    <property type="entry name" value="Cupin_2"/>
    <property type="match status" value="1"/>
</dbReference>
<dbReference type="Proteomes" id="UP001597544">
    <property type="component" value="Unassembled WGS sequence"/>
</dbReference>
<sequence>MSPIKEFIESGVLELYVLGATTPEQNLEVEQMAAAHAVVRQELDEISLSMENYALANAVKPKETVKPLLLASIDYIERMKKGELPAIPPVVTEESRAEEYAQWVNREDMTLPADADEIYAKIIGYTPAAITAIVWIKKDMSEYEVHHDENERFLILEGTCDMIVEGEVFKLKAGDFFAVPLHARHKVKITSEVPCKAVLQRLSIN</sequence>
<comment type="caution">
    <text evidence="2">The sequence shown here is derived from an EMBL/GenBank/DDBJ whole genome shotgun (WGS) entry which is preliminary data.</text>
</comment>
<evidence type="ECO:0000259" key="1">
    <source>
        <dbReference type="Pfam" id="PF07883"/>
    </source>
</evidence>
<dbReference type="InterPro" id="IPR011051">
    <property type="entry name" value="RmlC_Cupin_sf"/>
</dbReference>
<dbReference type="Gene3D" id="2.60.120.10">
    <property type="entry name" value="Jelly Rolls"/>
    <property type="match status" value="1"/>
</dbReference>
<proteinExistence type="predicted"/>
<evidence type="ECO:0000313" key="2">
    <source>
        <dbReference type="EMBL" id="MFD2512279.1"/>
    </source>
</evidence>
<dbReference type="SUPFAM" id="SSF51182">
    <property type="entry name" value="RmlC-like cupins"/>
    <property type="match status" value="1"/>
</dbReference>
<dbReference type="EMBL" id="JBHULU010000001">
    <property type="protein sequence ID" value="MFD2512279.1"/>
    <property type="molecule type" value="Genomic_DNA"/>
</dbReference>
<feature type="domain" description="Cupin type-2" evidence="1">
    <location>
        <begin position="140"/>
        <end position="198"/>
    </location>
</feature>
<dbReference type="RefSeq" id="WP_377502060.1">
    <property type="nucleotide sequence ID" value="NZ_JBHULU010000001.1"/>
</dbReference>
<name>A0ABW5IF98_9BACT</name>
<dbReference type="InterPro" id="IPR014710">
    <property type="entry name" value="RmlC-like_jellyroll"/>
</dbReference>
<protein>
    <submittedName>
        <fullName evidence="2">Cupin domain-containing protein</fullName>
    </submittedName>
</protein>
<dbReference type="InterPro" id="IPR013096">
    <property type="entry name" value="Cupin_2"/>
</dbReference>
<organism evidence="2 3">
    <name type="scientific">Pontibacter locisalis</name>
    <dbReference type="NCBI Taxonomy" id="1719035"/>
    <lineage>
        <taxon>Bacteria</taxon>
        <taxon>Pseudomonadati</taxon>
        <taxon>Bacteroidota</taxon>
        <taxon>Cytophagia</taxon>
        <taxon>Cytophagales</taxon>
        <taxon>Hymenobacteraceae</taxon>
        <taxon>Pontibacter</taxon>
    </lineage>
</organism>
<evidence type="ECO:0000313" key="3">
    <source>
        <dbReference type="Proteomes" id="UP001597544"/>
    </source>
</evidence>